<proteinExistence type="predicted"/>
<accession>A0A2A2LSM6</accession>
<gene>
    <name evidence="2" type="ORF">WR25_14972</name>
</gene>
<keyword evidence="1" id="KW-0732">Signal</keyword>
<keyword evidence="3" id="KW-1185">Reference proteome</keyword>
<protein>
    <recommendedName>
        <fullName evidence="4">7TM GPCR serpentine receptor class x (Srx) domain-containing protein</fullName>
    </recommendedName>
</protein>
<organism evidence="2 3">
    <name type="scientific">Diploscapter pachys</name>
    <dbReference type="NCBI Taxonomy" id="2018661"/>
    <lineage>
        <taxon>Eukaryota</taxon>
        <taxon>Metazoa</taxon>
        <taxon>Ecdysozoa</taxon>
        <taxon>Nematoda</taxon>
        <taxon>Chromadorea</taxon>
        <taxon>Rhabditida</taxon>
        <taxon>Rhabditina</taxon>
        <taxon>Rhabditomorpha</taxon>
        <taxon>Rhabditoidea</taxon>
        <taxon>Rhabditidae</taxon>
        <taxon>Diploscapter</taxon>
    </lineage>
</organism>
<sequence length="87" mass="9519">MIVTDLLSFILSSTAVPSSIAQPFRQYALNYVIIASACLSVCIHLSIVTSELILIASIAPYSGGHGCQQYIRLVQFISNRHHTLIQT</sequence>
<comment type="caution">
    <text evidence="2">The sequence shown here is derived from an EMBL/GenBank/DDBJ whole genome shotgun (WGS) entry which is preliminary data.</text>
</comment>
<feature type="signal peptide" evidence="1">
    <location>
        <begin position="1"/>
        <end position="21"/>
    </location>
</feature>
<evidence type="ECO:0000313" key="3">
    <source>
        <dbReference type="Proteomes" id="UP000218231"/>
    </source>
</evidence>
<evidence type="ECO:0000313" key="2">
    <source>
        <dbReference type="EMBL" id="PAV89035.1"/>
    </source>
</evidence>
<reference evidence="2 3" key="1">
    <citation type="journal article" date="2017" name="Curr. Biol.">
        <title>Genome architecture and evolution of a unichromosomal asexual nematode.</title>
        <authorList>
            <person name="Fradin H."/>
            <person name="Zegar C."/>
            <person name="Gutwein M."/>
            <person name="Lucas J."/>
            <person name="Kovtun M."/>
            <person name="Corcoran D."/>
            <person name="Baugh L.R."/>
            <person name="Kiontke K."/>
            <person name="Gunsalus K."/>
            <person name="Fitch D.H."/>
            <person name="Piano F."/>
        </authorList>
    </citation>
    <scope>NUCLEOTIDE SEQUENCE [LARGE SCALE GENOMIC DNA]</scope>
    <source>
        <strain evidence="2">PF1309</strain>
    </source>
</reference>
<dbReference type="AlphaFoldDB" id="A0A2A2LSM6"/>
<evidence type="ECO:0008006" key="4">
    <source>
        <dbReference type="Google" id="ProtNLM"/>
    </source>
</evidence>
<name>A0A2A2LSM6_9BILA</name>
<dbReference type="Proteomes" id="UP000218231">
    <property type="component" value="Unassembled WGS sequence"/>
</dbReference>
<feature type="chain" id="PRO_5013240168" description="7TM GPCR serpentine receptor class x (Srx) domain-containing protein" evidence="1">
    <location>
        <begin position="22"/>
        <end position="87"/>
    </location>
</feature>
<dbReference type="EMBL" id="LIAE01006480">
    <property type="protein sequence ID" value="PAV89035.1"/>
    <property type="molecule type" value="Genomic_DNA"/>
</dbReference>
<evidence type="ECO:0000256" key="1">
    <source>
        <dbReference type="SAM" id="SignalP"/>
    </source>
</evidence>